<dbReference type="Gene3D" id="2.60.40.10">
    <property type="entry name" value="Immunoglobulins"/>
    <property type="match status" value="1"/>
</dbReference>
<reference evidence="2" key="2">
    <citation type="submission" date="2021-06" db="EMBL/GenBank/DDBJ databases">
        <authorList>
            <person name="Rogers T.H."/>
            <person name="Ramsay J.P."/>
            <person name="Wang P."/>
            <person name="Terpolilli J."/>
        </authorList>
    </citation>
    <scope>NUCLEOTIDE SEQUENCE [LARGE SCALE GENOMIC DNA]</scope>
    <source>
        <strain evidence="2">WSM5005</strain>
    </source>
</reference>
<proteinExistence type="predicted"/>
<sequence>MKASLHKKKTSVKVPFKLLAASVLTASVLAACGGGAGGNGANTASTSNGGASQPGTQPVQSMQLTGTVAVGRAVANANVTVIDVNGKSVTASANVSGNYTASIAGLSAPFLIVAADPAGNETPLYSVVATAPDSTAPTIANVTTLTTAVTAQLTTSGNPLELTTSGQLAAQVTASSVNASVVKLRTALAPILAANGVSTTAFDPIGTAFATNHQGLDAVVDSVSVVPAPSGGTQLISIADPNSAIVLNDKTSVSATLVVPSVAADYLSPLIASLSQCLQGTSTACASAVDSTYLEAGFHSFLSAHPELSAAGVTLGDAKTLAFFAPGELMAGSNSTALVRFFYTTANGVTGNVLTVVQKTAAGTWDIVGNQVPYNVNITSGLQRRTFLDPANAPFSRYESGILIDIPLDSTNPSNVYTAVVTGPGISGAAYLVRPNASGYGSLALSTNVLTSVPATPITSDSGTNYYRFSWTALPTASSTFAPGTNNGRYSPQSVDVASIGQFARYSVSLYDSTGAQIGRTFSVVNATPVMAAATGAGIAWQSLSNDFMNAYFAPNGSLAAAQSQLTLAWSNLFGGQNIAPLVTQGLIQTQTGNGIIPLMGIDSWSQNMPTALGGGQYSVQLSAGVNEDGTAECSGCQFAAQAPGSIRYAALQWTNNGTLYMNAWRYQY</sequence>
<keyword evidence="3" id="KW-1185">Reference proteome</keyword>
<feature type="signal peptide" evidence="1">
    <location>
        <begin position="1"/>
        <end position="30"/>
    </location>
</feature>
<organism evidence="2 3">
    <name type="scientific">Paraburkholderia sprentiae WSM5005</name>
    <dbReference type="NCBI Taxonomy" id="754502"/>
    <lineage>
        <taxon>Bacteria</taxon>
        <taxon>Pseudomonadati</taxon>
        <taxon>Pseudomonadota</taxon>
        <taxon>Betaproteobacteria</taxon>
        <taxon>Burkholderiales</taxon>
        <taxon>Burkholderiaceae</taxon>
        <taxon>Paraburkholderia</taxon>
    </lineage>
</organism>
<evidence type="ECO:0000313" key="3">
    <source>
        <dbReference type="Proteomes" id="UP000179860"/>
    </source>
</evidence>
<gene>
    <name evidence="2" type="ORF">BJG93_27085</name>
</gene>
<evidence type="ECO:0000313" key="2">
    <source>
        <dbReference type="EMBL" id="APA88944.1"/>
    </source>
</evidence>
<dbReference type="OrthoDB" id="8572778at2"/>
<feature type="chain" id="PRO_5009607612" description="Cell wall anchor protein" evidence="1">
    <location>
        <begin position="31"/>
        <end position="669"/>
    </location>
</feature>
<dbReference type="KEGG" id="pspw:BJG93_27085"/>
<accession>A0A1I9YRW0</accession>
<dbReference type="InterPro" id="IPR013783">
    <property type="entry name" value="Ig-like_fold"/>
</dbReference>
<name>A0A1I9YRW0_9BURK</name>
<dbReference type="EMBL" id="CP017562">
    <property type="protein sequence ID" value="APA88944.1"/>
    <property type="molecule type" value="Genomic_DNA"/>
</dbReference>
<keyword evidence="1" id="KW-0732">Signal</keyword>
<dbReference type="AlphaFoldDB" id="A0A1I9YRW0"/>
<dbReference type="RefSeq" id="WP_051374317.1">
    <property type="nucleotide sequence ID" value="NZ_CP017562.2"/>
</dbReference>
<evidence type="ECO:0000256" key="1">
    <source>
        <dbReference type="SAM" id="SignalP"/>
    </source>
</evidence>
<protein>
    <recommendedName>
        <fullName evidence="4">Cell wall anchor protein</fullName>
    </recommendedName>
</protein>
<evidence type="ECO:0008006" key="4">
    <source>
        <dbReference type="Google" id="ProtNLM"/>
    </source>
</evidence>
<dbReference type="PROSITE" id="PS51257">
    <property type="entry name" value="PROKAR_LIPOPROTEIN"/>
    <property type="match status" value="1"/>
</dbReference>
<reference evidence="2" key="1">
    <citation type="submission" date="2016-09" db="EMBL/GenBank/DDBJ databases">
        <title>The Complete Genome of Burkholderia sprentiae wsm5005.</title>
        <authorList>
            <person name="De Meyer S."/>
            <person name="Wang P."/>
            <person name="Terpolilli J."/>
        </authorList>
    </citation>
    <scope>NUCLEOTIDE SEQUENCE [LARGE SCALE GENOMIC DNA]</scope>
    <source>
        <strain evidence="2">WSM5005</strain>
    </source>
</reference>
<dbReference type="Proteomes" id="UP000179860">
    <property type="component" value="Chromosome 2"/>
</dbReference>
<dbReference type="STRING" id="754502.BJG93_27085"/>